<dbReference type="PANTHER" id="PTHR10857">
    <property type="entry name" value="COPINE"/>
    <property type="match status" value="1"/>
</dbReference>
<dbReference type="PANTHER" id="PTHR10857:SF106">
    <property type="entry name" value="C2 DOMAIN-CONTAINING PROTEIN"/>
    <property type="match status" value="1"/>
</dbReference>
<proteinExistence type="inferred from homology"/>
<organism evidence="3 4">
    <name type="scientific">Panicum miliaceum</name>
    <name type="common">Proso millet</name>
    <name type="synonym">Broomcorn millet</name>
    <dbReference type="NCBI Taxonomy" id="4540"/>
    <lineage>
        <taxon>Eukaryota</taxon>
        <taxon>Viridiplantae</taxon>
        <taxon>Streptophyta</taxon>
        <taxon>Embryophyta</taxon>
        <taxon>Tracheophyta</taxon>
        <taxon>Spermatophyta</taxon>
        <taxon>Magnoliopsida</taxon>
        <taxon>Liliopsida</taxon>
        <taxon>Poales</taxon>
        <taxon>Poaceae</taxon>
        <taxon>PACMAD clade</taxon>
        <taxon>Panicoideae</taxon>
        <taxon>Panicodae</taxon>
        <taxon>Paniceae</taxon>
        <taxon>Panicinae</taxon>
        <taxon>Panicum</taxon>
        <taxon>Panicum sect. Panicum</taxon>
    </lineage>
</organism>
<accession>A0A3L6QHQ9</accession>
<dbReference type="InterPro" id="IPR045052">
    <property type="entry name" value="Copine"/>
</dbReference>
<dbReference type="OrthoDB" id="5855668at2759"/>
<dbReference type="STRING" id="4540.A0A3L6QHQ9"/>
<evidence type="ECO:0000313" key="4">
    <source>
        <dbReference type="Proteomes" id="UP000275267"/>
    </source>
</evidence>
<sequence>MGNCCSDEAGHGGAHPVGPAAAKAAQAASAAADRFLRSCGAGASTQIELSLSASNLGDQEYFPKSNPMVVVYSKRKDGPLEEIGRSEVTLNSLNPSWMTKISVQYQFEVLQPLVFQVFDIDPQLHDVSEKMLKLEEQQFLGEATCLLSEHLQPKIHCIVDPHSPPVDRIHQECPQISLLLLHRVPNSTSLSMPWYNWPILSSIDLKTVVVIAMDMVVTKRDRLLTLKLGVSEHNLPNPSKFGELTVQAEESAGSKAIMEMVFRCSDLEIKDLLTKSDPFLLISRISDSGMPVPICKTEENPLIIECFNFSSNGKHDLVGKIVKSVAELESMYHRQNGEHFFVPASNAHECHSKEVLKSQLYVEKYVESNRHTFLDYISAGCQLNFMVGVDFTASNGNPRLPDSLHYIDPSGRPNVYQKAILEIGDVLQYYDPAKRFPSWGFGARPIDGPVSHCFNLNGSTYQPEVDGIQGIMSAYISALRNVSLAGPTLFGQLIGTAMTIASQSLADNQQKYFILLIVTDGVVTDFQETIDAIIRASDFPMSIIVIGVGGADFKEMEFLDPNKGEKLESSTGRVASRDMIQFAPMKDVQGSGVSTVQSLLAEIPGQFMTYMRTREIQTFVVREVLGAWSSPQWSEIGSDSSPDIFQKGRATPHDCLFR</sequence>
<dbReference type="Pfam" id="PF00168">
    <property type="entry name" value="C2"/>
    <property type="match status" value="1"/>
</dbReference>
<dbReference type="GO" id="GO:0071277">
    <property type="term" value="P:cellular response to calcium ion"/>
    <property type="evidence" value="ECO:0007669"/>
    <property type="project" value="TreeGrafter"/>
</dbReference>
<evidence type="ECO:0000313" key="3">
    <source>
        <dbReference type="EMBL" id="RLM80198.1"/>
    </source>
</evidence>
<dbReference type="Pfam" id="PF07002">
    <property type="entry name" value="Copine"/>
    <property type="match status" value="1"/>
</dbReference>
<dbReference type="GO" id="GO:0005544">
    <property type="term" value="F:calcium-dependent phospholipid binding"/>
    <property type="evidence" value="ECO:0007669"/>
    <property type="project" value="InterPro"/>
</dbReference>
<gene>
    <name evidence="3" type="ORF">C2845_PM12G16190</name>
</gene>
<evidence type="ECO:0000259" key="2">
    <source>
        <dbReference type="PROSITE" id="PS50004"/>
    </source>
</evidence>
<dbReference type="Proteomes" id="UP000275267">
    <property type="component" value="Unassembled WGS sequence"/>
</dbReference>
<dbReference type="AlphaFoldDB" id="A0A3L6QHQ9"/>
<dbReference type="Gene3D" id="2.60.40.150">
    <property type="entry name" value="C2 domain"/>
    <property type="match status" value="1"/>
</dbReference>
<dbReference type="InterPro" id="IPR000008">
    <property type="entry name" value="C2_dom"/>
</dbReference>
<keyword evidence="4" id="KW-1185">Reference proteome</keyword>
<dbReference type="CDD" id="cd01459">
    <property type="entry name" value="vWA_copine_like"/>
    <property type="match status" value="1"/>
</dbReference>
<dbReference type="PROSITE" id="PS50004">
    <property type="entry name" value="C2"/>
    <property type="match status" value="1"/>
</dbReference>
<feature type="domain" description="C2" evidence="2">
    <location>
        <begin position="25"/>
        <end position="160"/>
    </location>
</feature>
<reference evidence="4" key="1">
    <citation type="journal article" date="2019" name="Nat. Commun.">
        <title>The genome of broomcorn millet.</title>
        <authorList>
            <person name="Zou C."/>
            <person name="Miki D."/>
            <person name="Li D."/>
            <person name="Tang Q."/>
            <person name="Xiao L."/>
            <person name="Rajput S."/>
            <person name="Deng P."/>
            <person name="Jia W."/>
            <person name="Huang R."/>
            <person name="Zhang M."/>
            <person name="Sun Y."/>
            <person name="Hu J."/>
            <person name="Fu X."/>
            <person name="Schnable P.S."/>
            <person name="Li F."/>
            <person name="Zhang H."/>
            <person name="Feng B."/>
            <person name="Zhu X."/>
            <person name="Liu R."/>
            <person name="Schnable J.C."/>
            <person name="Zhu J.-K."/>
            <person name="Zhang H."/>
        </authorList>
    </citation>
    <scope>NUCLEOTIDE SEQUENCE [LARGE SCALE GENOMIC DNA]</scope>
</reference>
<evidence type="ECO:0000256" key="1">
    <source>
        <dbReference type="ARBA" id="ARBA00009048"/>
    </source>
</evidence>
<dbReference type="InterPro" id="IPR035892">
    <property type="entry name" value="C2_domain_sf"/>
</dbReference>
<comment type="similarity">
    <text evidence="1">Belongs to the copine family.</text>
</comment>
<dbReference type="SUPFAM" id="SSF53300">
    <property type="entry name" value="vWA-like"/>
    <property type="match status" value="1"/>
</dbReference>
<dbReference type="InterPro" id="IPR036465">
    <property type="entry name" value="vWFA_dom_sf"/>
</dbReference>
<dbReference type="SUPFAM" id="SSF49562">
    <property type="entry name" value="C2 domain (Calcium/lipid-binding domain, CaLB)"/>
    <property type="match status" value="2"/>
</dbReference>
<protein>
    <recommendedName>
        <fullName evidence="2">C2 domain-containing protein</fullName>
    </recommendedName>
</protein>
<dbReference type="EMBL" id="PQIB02000012">
    <property type="protein sequence ID" value="RLM80198.1"/>
    <property type="molecule type" value="Genomic_DNA"/>
</dbReference>
<dbReference type="Gene3D" id="3.40.50.410">
    <property type="entry name" value="von Willebrand factor, type A domain"/>
    <property type="match status" value="1"/>
</dbReference>
<comment type="caution">
    <text evidence="3">The sequence shown here is derived from an EMBL/GenBank/DDBJ whole genome shotgun (WGS) entry which is preliminary data.</text>
</comment>
<name>A0A3L6QHQ9_PANMI</name>
<dbReference type="InterPro" id="IPR002035">
    <property type="entry name" value="VWF_A"/>
</dbReference>
<dbReference type="SMART" id="SM00327">
    <property type="entry name" value="VWA"/>
    <property type="match status" value="1"/>
</dbReference>
<dbReference type="InterPro" id="IPR010734">
    <property type="entry name" value="Copine_C"/>
</dbReference>
<dbReference type="CDD" id="cd04048">
    <property type="entry name" value="C2A_Copine"/>
    <property type="match status" value="1"/>
</dbReference>
<dbReference type="GO" id="GO:0005886">
    <property type="term" value="C:plasma membrane"/>
    <property type="evidence" value="ECO:0007669"/>
    <property type="project" value="TreeGrafter"/>
</dbReference>